<organism evidence="1 2">
    <name type="scientific">Rhizobium viscosum</name>
    <name type="common">Arthrobacter viscosus</name>
    <dbReference type="NCBI Taxonomy" id="1673"/>
    <lineage>
        <taxon>Bacteria</taxon>
        <taxon>Pseudomonadati</taxon>
        <taxon>Pseudomonadota</taxon>
        <taxon>Alphaproteobacteria</taxon>
        <taxon>Hyphomicrobiales</taxon>
        <taxon>Rhizobiaceae</taxon>
        <taxon>Rhizobium/Agrobacterium group</taxon>
        <taxon>Rhizobium</taxon>
    </lineage>
</organism>
<name>A0ABR9IZU0_RHIVS</name>
<gene>
    <name evidence="1" type="ORF">H4W29_005989</name>
</gene>
<accession>A0ABR9IZU0</accession>
<sequence>MRVAKELEEQVDNSRLDFEDKNHALVSTANPVRLERMVASHFLRCIDGIEMVALRAPAGRIAKPPLLA</sequence>
<evidence type="ECO:0000313" key="2">
    <source>
        <dbReference type="Proteomes" id="UP000620262"/>
    </source>
</evidence>
<dbReference type="EMBL" id="JADBEC010000002">
    <property type="protein sequence ID" value="MBE1508744.1"/>
    <property type="molecule type" value="Genomic_DNA"/>
</dbReference>
<proteinExistence type="predicted"/>
<reference evidence="1 2" key="1">
    <citation type="submission" date="2020-10" db="EMBL/GenBank/DDBJ databases">
        <title>Sequencing the genomes of 1000 actinobacteria strains.</title>
        <authorList>
            <person name="Klenk H.-P."/>
        </authorList>
    </citation>
    <scope>NUCLEOTIDE SEQUENCE [LARGE SCALE GENOMIC DNA]</scope>
    <source>
        <strain evidence="1 2">DSM 7307</strain>
    </source>
</reference>
<evidence type="ECO:0000313" key="1">
    <source>
        <dbReference type="EMBL" id="MBE1508744.1"/>
    </source>
</evidence>
<dbReference type="Proteomes" id="UP000620262">
    <property type="component" value="Unassembled WGS sequence"/>
</dbReference>
<keyword evidence="2" id="KW-1185">Reference proteome</keyword>
<protein>
    <submittedName>
        <fullName evidence="1">Uncharacterized protein</fullName>
    </submittedName>
</protein>
<dbReference type="RefSeq" id="WP_192732287.1">
    <property type="nucleotide sequence ID" value="NZ_BAAAVL010000011.1"/>
</dbReference>
<comment type="caution">
    <text evidence="1">The sequence shown here is derived from an EMBL/GenBank/DDBJ whole genome shotgun (WGS) entry which is preliminary data.</text>
</comment>